<name>A0ABM0WNQ7_CAMSA</name>
<dbReference type="GeneID" id="104753175"/>
<sequence>MAKEASSGSAESASIFNPCSPKSTLISLNMSNITKLTPTNFITWRLQVRTLLEADELHWFIVDDSYIPEETVKPSNGPEFAAWQRQDKMLYSSLLGSLSLAIQPIVARATTSREVWEIFHRTYGKPSSGHIKQLKQEIKHLTKDNKSINEYMRIIVDKTDQLALLGAAMEHEDLLDVITGGLGDDYRAIVEMFNGRDVPISIDELHEKLFNRENTLHSEEVIPNSARVTANNAQFRS</sequence>
<evidence type="ECO:0000313" key="2">
    <source>
        <dbReference type="RefSeq" id="XP_010473765.1"/>
    </source>
</evidence>
<keyword evidence="1" id="KW-1185">Reference proteome</keyword>
<proteinExistence type="predicted"/>
<protein>
    <submittedName>
        <fullName evidence="2">Uncharacterized protein LOC104753175</fullName>
    </submittedName>
</protein>
<organism evidence="1 2">
    <name type="scientific">Camelina sativa</name>
    <name type="common">False flax</name>
    <name type="synonym">Myagrum sativum</name>
    <dbReference type="NCBI Taxonomy" id="90675"/>
    <lineage>
        <taxon>Eukaryota</taxon>
        <taxon>Viridiplantae</taxon>
        <taxon>Streptophyta</taxon>
        <taxon>Embryophyta</taxon>
        <taxon>Tracheophyta</taxon>
        <taxon>Spermatophyta</taxon>
        <taxon>Magnoliopsida</taxon>
        <taxon>eudicotyledons</taxon>
        <taxon>Gunneridae</taxon>
        <taxon>Pentapetalae</taxon>
        <taxon>rosids</taxon>
        <taxon>malvids</taxon>
        <taxon>Brassicales</taxon>
        <taxon>Brassicaceae</taxon>
        <taxon>Camelineae</taxon>
        <taxon>Camelina</taxon>
    </lineage>
</organism>
<dbReference type="PANTHER" id="PTHR47481:SF22">
    <property type="entry name" value="RETROTRANSPOSON GAG DOMAIN-CONTAINING PROTEIN"/>
    <property type="match status" value="1"/>
</dbReference>
<dbReference type="Pfam" id="PF14223">
    <property type="entry name" value="Retrotran_gag_2"/>
    <property type="match status" value="1"/>
</dbReference>
<gene>
    <name evidence="2" type="primary">LOC104753175</name>
</gene>
<dbReference type="Proteomes" id="UP000694864">
    <property type="component" value="Chromosome 16"/>
</dbReference>
<reference evidence="2" key="2">
    <citation type="submission" date="2025-08" db="UniProtKB">
        <authorList>
            <consortium name="RefSeq"/>
        </authorList>
    </citation>
    <scope>IDENTIFICATION</scope>
    <source>
        <tissue evidence="2">Leaf</tissue>
    </source>
</reference>
<accession>A0ABM0WNQ7</accession>
<evidence type="ECO:0000313" key="1">
    <source>
        <dbReference type="Proteomes" id="UP000694864"/>
    </source>
</evidence>
<dbReference type="PANTHER" id="PTHR47481">
    <property type="match status" value="1"/>
</dbReference>
<reference evidence="1" key="1">
    <citation type="journal article" date="2014" name="Nat. Commun.">
        <title>The emerging biofuel crop Camelina sativa retains a highly undifferentiated hexaploid genome structure.</title>
        <authorList>
            <person name="Kagale S."/>
            <person name="Koh C."/>
            <person name="Nixon J."/>
            <person name="Bollina V."/>
            <person name="Clarke W.E."/>
            <person name="Tuteja R."/>
            <person name="Spillane C."/>
            <person name="Robinson S.J."/>
            <person name="Links M.G."/>
            <person name="Clarke C."/>
            <person name="Higgins E.E."/>
            <person name="Huebert T."/>
            <person name="Sharpe A.G."/>
            <person name="Parkin I.A."/>
        </authorList>
    </citation>
    <scope>NUCLEOTIDE SEQUENCE [LARGE SCALE GENOMIC DNA]</scope>
    <source>
        <strain evidence="1">cv. DH55</strain>
    </source>
</reference>
<dbReference type="RefSeq" id="XP_010473765.1">
    <property type="nucleotide sequence ID" value="XM_010475463.1"/>
</dbReference>